<accession>A0A067LHX5</accession>
<dbReference type="AlphaFoldDB" id="A0A067LHX5"/>
<sequence>MSQRSQAEQQQLWEEQSQQEAQQVLWEELLKAYIRYQLQLLEQELGLQHPHATVQLWEEPFEAYIHYQLQLLEQELGLQQPQATVDCSQFMSFLTPDKSFLTPWTWNTTVEEESDNEEEEQRIILQSGSFFSHDVILQVPYVEPKESSDQLAIPSTDI</sequence>
<reference evidence="1 2" key="1">
    <citation type="journal article" date="2014" name="PLoS ONE">
        <title>Global Analysis of Gene Expression Profiles in Physic Nut (Jatropha curcas L.) Seedlings Exposed to Salt Stress.</title>
        <authorList>
            <person name="Zhang L."/>
            <person name="Zhang C."/>
            <person name="Wu P."/>
            <person name="Chen Y."/>
            <person name="Li M."/>
            <person name="Jiang H."/>
            <person name="Wu G."/>
        </authorList>
    </citation>
    <scope>NUCLEOTIDE SEQUENCE [LARGE SCALE GENOMIC DNA]</scope>
    <source>
        <strain evidence="2">cv. GZQX0401</strain>
        <tissue evidence="1">Young leaves</tissue>
    </source>
</reference>
<evidence type="ECO:0000313" key="2">
    <source>
        <dbReference type="Proteomes" id="UP000027138"/>
    </source>
</evidence>
<gene>
    <name evidence="1" type="ORF">JCGZ_05662</name>
</gene>
<proteinExistence type="predicted"/>
<dbReference type="EMBL" id="KK914256">
    <property type="protein sequence ID" value="KDP44195.1"/>
    <property type="molecule type" value="Genomic_DNA"/>
</dbReference>
<name>A0A067LHX5_JATCU</name>
<keyword evidence="2" id="KW-1185">Reference proteome</keyword>
<organism evidence="1 2">
    <name type="scientific">Jatropha curcas</name>
    <name type="common">Barbados nut</name>
    <dbReference type="NCBI Taxonomy" id="180498"/>
    <lineage>
        <taxon>Eukaryota</taxon>
        <taxon>Viridiplantae</taxon>
        <taxon>Streptophyta</taxon>
        <taxon>Embryophyta</taxon>
        <taxon>Tracheophyta</taxon>
        <taxon>Spermatophyta</taxon>
        <taxon>Magnoliopsida</taxon>
        <taxon>eudicotyledons</taxon>
        <taxon>Gunneridae</taxon>
        <taxon>Pentapetalae</taxon>
        <taxon>rosids</taxon>
        <taxon>fabids</taxon>
        <taxon>Malpighiales</taxon>
        <taxon>Euphorbiaceae</taxon>
        <taxon>Crotonoideae</taxon>
        <taxon>Jatropheae</taxon>
        <taxon>Jatropha</taxon>
    </lineage>
</organism>
<evidence type="ECO:0000313" key="1">
    <source>
        <dbReference type="EMBL" id="KDP44195.1"/>
    </source>
</evidence>
<dbReference type="Proteomes" id="UP000027138">
    <property type="component" value="Unassembled WGS sequence"/>
</dbReference>
<protein>
    <submittedName>
        <fullName evidence="1">Uncharacterized protein</fullName>
    </submittedName>
</protein>